<gene>
    <name evidence="8" type="ORF">PIBRA_LOCUS13222</name>
</gene>
<evidence type="ECO:0000256" key="6">
    <source>
        <dbReference type="ARBA" id="ARBA00023136"/>
    </source>
</evidence>
<evidence type="ECO:0000313" key="9">
    <source>
        <dbReference type="Proteomes" id="UP001152562"/>
    </source>
</evidence>
<evidence type="ECO:0000256" key="3">
    <source>
        <dbReference type="ARBA" id="ARBA00022824"/>
    </source>
</evidence>
<keyword evidence="4" id="KW-0746">Sphingolipid metabolism</keyword>
<feature type="transmembrane region" description="Helical" evidence="7">
    <location>
        <begin position="33"/>
        <end position="59"/>
    </location>
</feature>
<dbReference type="OrthoDB" id="202672at2759"/>
<dbReference type="AlphaFoldDB" id="A0A9P0TXN1"/>
<comment type="subcellular location">
    <subcellularLocation>
        <location evidence="1">Endoplasmic reticulum membrane</location>
        <topology evidence="1">Multi-pass membrane protein</topology>
    </subcellularLocation>
</comment>
<name>A0A9P0TXN1_PIEBR</name>
<keyword evidence="5 7" id="KW-1133">Transmembrane helix</keyword>
<accession>A0A9P0TXN1</accession>
<evidence type="ECO:0000256" key="2">
    <source>
        <dbReference type="ARBA" id="ARBA00022692"/>
    </source>
</evidence>
<protein>
    <recommendedName>
        <fullName evidence="10">Serine palmitoyltransferase small subunit B</fullName>
    </recommendedName>
</protein>
<evidence type="ECO:0008006" key="10">
    <source>
        <dbReference type="Google" id="ProtNLM"/>
    </source>
</evidence>
<proteinExistence type="predicted"/>
<evidence type="ECO:0000256" key="7">
    <source>
        <dbReference type="SAM" id="Phobius"/>
    </source>
</evidence>
<evidence type="ECO:0000313" key="8">
    <source>
        <dbReference type="EMBL" id="CAH4037574.1"/>
    </source>
</evidence>
<dbReference type="GO" id="GO:0006665">
    <property type="term" value="P:sphingolipid metabolic process"/>
    <property type="evidence" value="ECO:0007669"/>
    <property type="project" value="UniProtKB-KW"/>
</dbReference>
<keyword evidence="6 7" id="KW-0472">Membrane</keyword>
<keyword evidence="3" id="KW-0256">Endoplasmic reticulum</keyword>
<evidence type="ECO:0000256" key="5">
    <source>
        <dbReference type="ARBA" id="ARBA00022989"/>
    </source>
</evidence>
<comment type="caution">
    <text evidence="8">The sequence shown here is derived from an EMBL/GenBank/DDBJ whole genome shotgun (WGS) entry which is preliminary data.</text>
</comment>
<sequence>MDLVKSAREFISHWYLRYLVSIELYMVEPWERVVIHVIFAIFFGLFWYFNYSVIVYSIAHIRDCPSRAYEML</sequence>
<keyword evidence="4" id="KW-0443">Lipid metabolism</keyword>
<keyword evidence="2 7" id="KW-0812">Transmembrane</keyword>
<reference evidence="8" key="1">
    <citation type="submission" date="2022-05" db="EMBL/GenBank/DDBJ databases">
        <authorList>
            <person name="Okamura Y."/>
        </authorList>
    </citation>
    <scope>NUCLEOTIDE SEQUENCE</scope>
</reference>
<dbReference type="InterPro" id="IPR024512">
    <property type="entry name" value="Ser_palmitoyltrfase_ssu-like"/>
</dbReference>
<evidence type="ECO:0000256" key="1">
    <source>
        <dbReference type="ARBA" id="ARBA00004477"/>
    </source>
</evidence>
<dbReference type="Proteomes" id="UP001152562">
    <property type="component" value="Unassembled WGS sequence"/>
</dbReference>
<keyword evidence="9" id="KW-1185">Reference proteome</keyword>
<dbReference type="EMBL" id="CALOZG010000085">
    <property type="protein sequence ID" value="CAH4037574.1"/>
    <property type="molecule type" value="Genomic_DNA"/>
</dbReference>
<organism evidence="8 9">
    <name type="scientific">Pieris brassicae</name>
    <name type="common">White butterfly</name>
    <name type="synonym">Large white butterfly</name>
    <dbReference type="NCBI Taxonomy" id="7116"/>
    <lineage>
        <taxon>Eukaryota</taxon>
        <taxon>Metazoa</taxon>
        <taxon>Ecdysozoa</taxon>
        <taxon>Arthropoda</taxon>
        <taxon>Hexapoda</taxon>
        <taxon>Insecta</taxon>
        <taxon>Pterygota</taxon>
        <taxon>Neoptera</taxon>
        <taxon>Endopterygota</taxon>
        <taxon>Lepidoptera</taxon>
        <taxon>Glossata</taxon>
        <taxon>Ditrysia</taxon>
        <taxon>Papilionoidea</taxon>
        <taxon>Pieridae</taxon>
        <taxon>Pierinae</taxon>
        <taxon>Pieris</taxon>
    </lineage>
</organism>
<dbReference type="Pfam" id="PF11779">
    <property type="entry name" value="SPT_ssu-like"/>
    <property type="match status" value="1"/>
</dbReference>
<evidence type="ECO:0000256" key="4">
    <source>
        <dbReference type="ARBA" id="ARBA00022919"/>
    </source>
</evidence>
<dbReference type="GO" id="GO:0005789">
    <property type="term" value="C:endoplasmic reticulum membrane"/>
    <property type="evidence" value="ECO:0007669"/>
    <property type="project" value="UniProtKB-SubCell"/>
</dbReference>